<protein>
    <recommendedName>
        <fullName evidence="6">Arp2/3 complex 34 kDa subunit</fullName>
    </recommendedName>
</protein>
<keyword evidence="3 6" id="KW-0963">Cytoplasm</keyword>
<feature type="non-terminal residue" evidence="7">
    <location>
        <position position="1"/>
    </location>
</feature>
<dbReference type="InterPro" id="IPR034666">
    <property type="entry name" value="ARPC2/4"/>
</dbReference>
<evidence type="ECO:0000256" key="5">
    <source>
        <dbReference type="ARBA" id="ARBA00023212"/>
    </source>
</evidence>
<reference evidence="7" key="1">
    <citation type="submission" date="2020-05" db="EMBL/GenBank/DDBJ databases">
        <title>Phylogenomic resolution of chytrid fungi.</title>
        <authorList>
            <person name="Stajich J.E."/>
            <person name="Amses K."/>
            <person name="Simmons R."/>
            <person name="Seto K."/>
            <person name="Myers J."/>
            <person name="Bonds A."/>
            <person name="Quandt C.A."/>
            <person name="Barry K."/>
            <person name="Liu P."/>
            <person name="Grigoriev I."/>
            <person name="Longcore J.E."/>
            <person name="James T.Y."/>
        </authorList>
    </citation>
    <scope>NUCLEOTIDE SEQUENCE</scope>
    <source>
        <strain evidence="7">JEL0476</strain>
    </source>
</reference>
<dbReference type="PANTHER" id="PTHR12058:SF0">
    <property type="entry name" value="ACTIN-RELATED PROTEIN 2_3 COMPLEX SUBUNIT 2"/>
    <property type="match status" value="1"/>
</dbReference>
<keyword evidence="5 6" id="KW-0206">Cytoskeleton</keyword>
<dbReference type="Gene3D" id="3.30.1460.20">
    <property type="match status" value="2"/>
</dbReference>
<comment type="function">
    <text evidence="6">Functions as actin-binding component of the Arp2/3 complex which is involved in regulation of actin polymerization and together with an activating nucleation-promoting factor (NPF) mediates the formation of branched actin networks.</text>
</comment>
<keyword evidence="8" id="KW-1185">Reference proteome</keyword>
<dbReference type="InterPro" id="IPR007188">
    <property type="entry name" value="ARPC2"/>
</dbReference>
<comment type="caution">
    <text evidence="7">The sequence shown here is derived from an EMBL/GenBank/DDBJ whole genome shotgun (WGS) entry which is preliminary data.</text>
</comment>
<keyword evidence="4 6" id="KW-0009">Actin-binding</keyword>
<dbReference type="PANTHER" id="PTHR12058">
    <property type="entry name" value="ARP2/3 COMPLEX 34 KDA SUBUNIT"/>
    <property type="match status" value="1"/>
</dbReference>
<dbReference type="Proteomes" id="UP001211065">
    <property type="component" value="Unassembled WGS sequence"/>
</dbReference>
<comment type="similarity">
    <text evidence="2 6">Belongs to the ARPC2 family.</text>
</comment>
<accession>A0AAD5TU73</accession>
<dbReference type="GO" id="GO:0005885">
    <property type="term" value="C:Arp2/3 protein complex"/>
    <property type="evidence" value="ECO:0007669"/>
    <property type="project" value="InterPro"/>
</dbReference>
<dbReference type="PROSITE" id="PS50007">
    <property type="entry name" value="PIPLC_X_DOMAIN"/>
    <property type="match status" value="1"/>
</dbReference>
<dbReference type="GO" id="GO:0030041">
    <property type="term" value="P:actin filament polymerization"/>
    <property type="evidence" value="ECO:0007669"/>
    <property type="project" value="InterPro"/>
</dbReference>
<proteinExistence type="inferred from homology"/>
<dbReference type="GO" id="GO:0051015">
    <property type="term" value="F:actin filament binding"/>
    <property type="evidence" value="ECO:0007669"/>
    <property type="project" value="TreeGrafter"/>
</dbReference>
<dbReference type="EMBL" id="JADGJW010001253">
    <property type="protein sequence ID" value="KAJ3204911.1"/>
    <property type="molecule type" value="Genomic_DNA"/>
</dbReference>
<dbReference type="SUPFAM" id="SSF69645">
    <property type="entry name" value="Arp2/3 complex subunits"/>
    <property type="match status" value="2"/>
</dbReference>
<comment type="subcellular location">
    <subcellularLocation>
        <location evidence="1 6">Cytoplasm</location>
        <location evidence="1 6">Cytoskeleton</location>
    </subcellularLocation>
</comment>
<evidence type="ECO:0000313" key="7">
    <source>
        <dbReference type="EMBL" id="KAJ3204911.1"/>
    </source>
</evidence>
<comment type="subunit">
    <text evidence="6">Component of the Arp2/3 complex.</text>
</comment>
<evidence type="ECO:0000256" key="4">
    <source>
        <dbReference type="ARBA" id="ARBA00023203"/>
    </source>
</evidence>
<evidence type="ECO:0000256" key="2">
    <source>
        <dbReference type="ARBA" id="ARBA00007192"/>
    </source>
</evidence>
<dbReference type="AlphaFoldDB" id="A0AAD5TU73"/>
<sequence>FQTLDLKTDLVLSMNMPCFNELKKYNVSQLLKKFYGNYLLDTPIDGFDVSLRLDLSNLPNSPEERAALIKSFSLLKRNAMAAPFELAFQAQQEGRQTELMPIHYREDEAIYVQAQQDRVTVIFSTVFKEETDRVFGKVFLQEFVDARRQPNIQNAPQVLYSNREPPLELRGLRGLKDSESIGYVTFGIKKKIIKLKKKKKKTRPILYSYINVKSILKIKNQIIFKDLFLVLHPLNFYC</sequence>
<dbReference type="GO" id="GO:0005200">
    <property type="term" value="F:structural constituent of cytoskeleton"/>
    <property type="evidence" value="ECO:0007669"/>
    <property type="project" value="TreeGrafter"/>
</dbReference>
<dbReference type="GO" id="GO:0034314">
    <property type="term" value="P:Arp2/3 complex-mediated actin nucleation"/>
    <property type="evidence" value="ECO:0007669"/>
    <property type="project" value="InterPro"/>
</dbReference>
<dbReference type="Pfam" id="PF04045">
    <property type="entry name" value="P34-Arc"/>
    <property type="match status" value="1"/>
</dbReference>
<evidence type="ECO:0000256" key="6">
    <source>
        <dbReference type="RuleBase" id="RU364015"/>
    </source>
</evidence>
<evidence type="ECO:0000313" key="8">
    <source>
        <dbReference type="Proteomes" id="UP001211065"/>
    </source>
</evidence>
<evidence type="ECO:0000256" key="1">
    <source>
        <dbReference type="ARBA" id="ARBA00004245"/>
    </source>
</evidence>
<name>A0AAD5TU73_9FUNG</name>
<evidence type="ECO:0000256" key="3">
    <source>
        <dbReference type="ARBA" id="ARBA00022490"/>
    </source>
</evidence>
<gene>
    <name evidence="7" type="ORF">HK099_000990</name>
</gene>
<organism evidence="7 8">
    <name type="scientific">Clydaea vesicula</name>
    <dbReference type="NCBI Taxonomy" id="447962"/>
    <lineage>
        <taxon>Eukaryota</taxon>
        <taxon>Fungi</taxon>
        <taxon>Fungi incertae sedis</taxon>
        <taxon>Chytridiomycota</taxon>
        <taxon>Chytridiomycota incertae sedis</taxon>
        <taxon>Chytridiomycetes</taxon>
        <taxon>Lobulomycetales</taxon>
        <taxon>Lobulomycetaceae</taxon>
        <taxon>Clydaea</taxon>
    </lineage>
</organism>